<dbReference type="Pfam" id="PF06146">
    <property type="entry name" value="PsiE"/>
    <property type="match status" value="1"/>
</dbReference>
<protein>
    <recommendedName>
        <fullName evidence="9">Phosphate-starvation-inducible E-like protein</fullName>
    </recommendedName>
</protein>
<dbReference type="OrthoDB" id="598027at2"/>
<keyword evidence="3 6" id="KW-0812">Transmembrane</keyword>
<name>A0A222FL55_9GAMM</name>
<evidence type="ECO:0008006" key="9">
    <source>
        <dbReference type="Google" id="ProtNLM"/>
    </source>
</evidence>
<accession>A0A222FL55</accession>
<organism evidence="7 8">
    <name type="scientific">Bacterioplanes sanyensis</name>
    <dbReference type="NCBI Taxonomy" id="1249553"/>
    <lineage>
        <taxon>Bacteria</taxon>
        <taxon>Pseudomonadati</taxon>
        <taxon>Pseudomonadota</taxon>
        <taxon>Gammaproteobacteria</taxon>
        <taxon>Oceanospirillales</taxon>
        <taxon>Oceanospirillaceae</taxon>
        <taxon>Bacterioplanes</taxon>
    </lineage>
</organism>
<evidence type="ECO:0000313" key="7">
    <source>
        <dbReference type="EMBL" id="ASP39111.1"/>
    </source>
</evidence>
<evidence type="ECO:0000256" key="1">
    <source>
        <dbReference type="ARBA" id="ARBA00004651"/>
    </source>
</evidence>
<gene>
    <name evidence="7" type="ORF">CHH28_10660</name>
</gene>
<evidence type="ECO:0000256" key="2">
    <source>
        <dbReference type="ARBA" id="ARBA00022475"/>
    </source>
</evidence>
<keyword evidence="2" id="KW-1003">Cell membrane</keyword>
<dbReference type="InterPro" id="IPR020948">
    <property type="entry name" value="P_starv_induced_PsiE-like"/>
</dbReference>
<comment type="subcellular location">
    <subcellularLocation>
        <location evidence="1">Cell membrane</location>
        <topology evidence="1">Multi-pass membrane protein</topology>
    </subcellularLocation>
</comment>
<reference evidence="7 8" key="1">
    <citation type="submission" date="2017-07" db="EMBL/GenBank/DDBJ databases">
        <title>Annotated genome sequence of Bacterioplanes sanyensis isolated from Red Sea.</title>
        <authorList>
            <person name="Rehman Z.U."/>
        </authorList>
    </citation>
    <scope>NUCLEOTIDE SEQUENCE [LARGE SCALE GENOMIC DNA]</scope>
    <source>
        <strain evidence="7 8">NV9</strain>
    </source>
</reference>
<dbReference type="EMBL" id="CP022530">
    <property type="protein sequence ID" value="ASP39111.1"/>
    <property type="molecule type" value="Genomic_DNA"/>
</dbReference>
<feature type="transmembrane region" description="Helical" evidence="6">
    <location>
        <begin position="32"/>
        <end position="53"/>
    </location>
</feature>
<dbReference type="AlphaFoldDB" id="A0A222FL55"/>
<dbReference type="RefSeq" id="WP_094060293.1">
    <property type="nucleotide sequence ID" value="NZ_CP022530.1"/>
</dbReference>
<feature type="transmembrane region" description="Helical" evidence="6">
    <location>
        <begin position="100"/>
        <end position="118"/>
    </location>
</feature>
<keyword evidence="5 6" id="KW-0472">Membrane</keyword>
<evidence type="ECO:0000256" key="5">
    <source>
        <dbReference type="ARBA" id="ARBA00023136"/>
    </source>
</evidence>
<dbReference type="GO" id="GO:0005886">
    <property type="term" value="C:plasma membrane"/>
    <property type="evidence" value="ECO:0007669"/>
    <property type="project" value="UniProtKB-SubCell"/>
</dbReference>
<dbReference type="Proteomes" id="UP000202440">
    <property type="component" value="Chromosome"/>
</dbReference>
<feature type="transmembrane region" description="Helical" evidence="6">
    <location>
        <begin position="124"/>
        <end position="145"/>
    </location>
</feature>
<feature type="transmembrane region" description="Helical" evidence="6">
    <location>
        <begin position="73"/>
        <end position="93"/>
    </location>
</feature>
<evidence type="ECO:0000256" key="3">
    <source>
        <dbReference type="ARBA" id="ARBA00022692"/>
    </source>
</evidence>
<sequence length="151" mass="17078">MHSPHENDHFRDGHEDPLINGMHSIIRLAVRMLAVLMVFVILWGIGDVVWVLYQKLSTPPMFLLNINDIFSTFGAFLAVLIAIEIFVNITLYLRDDVIHVKLVVATALMAISRKVIVLDYDKVSADYVFATALIVIALGVTYWLVVQRART</sequence>
<evidence type="ECO:0000256" key="6">
    <source>
        <dbReference type="SAM" id="Phobius"/>
    </source>
</evidence>
<keyword evidence="8" id="KW-1185">Reference proteome</keyword>
<keyword evidence="4 6" id="KW-1133">Transmembrane helix</keyword>
<evidence type="ECO:0000256" key="4">
    <source>
        <dbReference type="ARBA" id="ARBA00022989"/>
    </source>
</evidence>
<dbReference type="KEGG" id="bsan:CHH28_10660"/>
<evidence type="ECO:0000313" key="8">
    <source>
        <dbReference type="Proteomes" id="UP000202440"/>
    </source>
</evidence>
<proteinExistence type="predicted"/>